<evidence type="ECO:0000313" key="3">
    <source>
        <dbReference type="Proteomes" id="UP000008068"/>
    </source>
</evidence>
<organism evidence="3">
    <name type="scientific">Caenorhabditis brenneri</name>
    <name type="common">Nematode worm</name>
    <dbReference type="NCBI Taxonomy" id="135651"/>
    <lineage>
        <taxon>Eukaryota</taxon>
        <taxon>Metazoa</taxon>
        <taxon>Ecdysozoa</taxon>
        <taxon>Nematoda</taxon>
        <taxon>Chromadorea</taxon>
        <taxon>Rhabditida</taxon>
        <taxon>Rhabditina</taxon>
        <taxon>Rhabditomorpha</taxon>
        <taxon>Rhabditoidea</taxon>
        <taxon>Rhabditidae</taxon>
        <taxon>Peloderinae</taxon>
        <taxon>Caenorhabditis</taxon>
    </lineage>
</organism>
<evidence type="ECO:0000313" key="2">
    <source>
        <dbReference type="EMBL" id="EGT47796.1"/>
    </source>
</evidence>
<protein>
    <submittedName>
        <fullName evidence="2">Uncharacterized protein</fullName>
    </submittedName>
</protein>
<dbReference type="Proteomes" id="UP000008068">
    <property type="component" value="Unassembled WGS sequence"/>
</dbReference>
<feature type="compositionally biased region" description="Basic and acidic residues" evidence="1">
    <location>
        <begin position="166"/>
        <end position="211"/>
    </location>
</feature>
<proteinExistence type="predicted"/>
<accession>G0MYN3</accession>
<dbReference type="eggNOG" id="ENOG502SKAE">
    <property type="taxonomic scope" value="Eukaryota"/>
</dbReference>
<reference evidence="3" key="1">
    <citation type="submission" date="2011-07" db="EMBL/GenBank/DDBJ databases">
        <authorList>
            <consortium name="Caenorhabditis brenneri Sequencing and Analysis Consortium"/>
            <person name="Wilson R.K."/>
        </authorList>
    </citation>
    <scope>NUCLEOTIDE SEQUENCE [LARGE SCALE GENOMIC DNA]</scope>
    <source>
        <strain evidence="3">PB2801</strain>
    </source>
</reference>
<gene>
    <name evidence="2" type="ORF">CAEBREN_14531</name>
</gene>
<dbReference type="OMA" id="RTRQANM"/>
<feature type="region of interest" description="Disordered" evidence="1">
    <location>
        <begin position="1"/>
        <end position="24"/>
    </location>
</feature>
<dbReference type="InParanoid" id="G0MYN3"/>
<feature type="compositionally biased region" description="Low complexity" evidence="1">
    <location>
        <begin position="504"/>
        <end position="513"/>
    </location>
</feature>
<name>G0MYN3_CAEBE</name>
<dbReference type="PANTHER" id="PTHR22084">
    <property type="entry name" value="GEX INTERACTING PROTEIN PROTEIN 4"/>
    <property type="match status" value="1"/>
</dbReference>
<dbReference type="EMBL" id="GL379821">
    <property type="protein sequence ID" value="EGT47796.1"/>
    <property type="molecule type" value="Genomic_DNA"/>
</dbReference>
<feature type="compositionally biased region" description="Basic and acidic residues" evidence="1">
    <location>
        <begin position="638"/>
        <end position="656"/>
    </location>
</feature>
<feature type="compositionally biased region" description="Low complexity" evidence="1">
    <location>
        <begin position="14"/>
        <end position="24"/>
    </location>
</feature>
<feature type="region of interest" description="Disordered" evidence="1">
    <location>
        <begin position="132"/>
        <end position="215"/>
    </location>
</feature>
<dbReference type="PANTHER" id="PTHR22084:SF1">
    <property type="entry name" value="BZIP DOMAIN-CONTAINING PROTEIN-RELATED"/>
    <property type="match status" value="1"/>
</dbReference>
<dbReference type="STRING" id="135651.G0MYN3"/>
<dbReference type="OrthoDB" id="5874985at2759"/>
<keyword evidence="3" id="KW-1185">Reference proteome</keyword>
<sequence length="709" mass="82294">MNHRLRNDPYFNQSTSAPSTSDSFSVYTTKLSSDQAPDDTLPSIVEADQMNAFMDDYLDGMDMNHSKSRNRMPHHISTHDDDLEELLKETADMKEIQTALQQQTHIDLTDKFRMERSRQKRAAAARLRYQRMTENERKEYNHRRRLRQLGVDPNSSEADQEAVRAQLKEANAKKAEAARQRYHRMTPEQKREYNLRRTEAFRKRRQEEERLLSTSPGKISEAALEKAQQILVRNARKAESARLRYQKMTPEERKEYNLKRASTKKRVRSISKRDDEEYSDYQDSFLDLTHTLTHNNTATNNIQDDIEEDVEVDESTSEEHLLNVINQVAHPPDELGVFAQMENEVIRRTKKANATLMKQNYHLFANNSNRRAIRYTPVPSSPETLADAEILANLAQIIEDPRRNLPIIQQHSEPPLRMENPTSSDVTDTQIIDEKALHDMVTTGHDANGLPVEIRTVDGQQINSIQDLINISHGQTVLITQRVIEHKPPPFLNDPNSFENNVPSSSTTTKTTTKVENDEISALLEPPNPLDNSFPTDEPEEYDYDNVDDEEADIAMSVEQEVKIKMTRARRAERARARYHRMSIDKRREQNARRAFTLRQARAREDELIRIGESTPADQLDPITLKSIQDAQLRRTRRAEQARSKYQKMTEEERKAFNQTREKHRKSRRDQNECISDASQKAALPQYQSALFQQSSTPEEHLEDSSFFF</sequence>
<dbReference type="FunCoup" id="G0MYN3">
    <property type="interactions" value="270"/>
</dbReference>
<evidence type="ECO:0000256" key="1">
    <source>
        <dbReference type="SAM" id="MobiDB-lite"/>
    </source>
</evidence>
<feature type="region of interest" description="Disordered" evidence="1">
    <location>
        <begin position="636"/>
        <end position="679"/>
    </location>
</feature>
<feature type="compositionally biased region" description="Polar residues" evidence="1">
    <location>
        <begin position="494"/>
        <end position="503"/>
    </location>
</feature>
<dbReference type="AlphaFoldDB" id="G0MYN3"/>
<feature type="region of interest" description="Disordered" evidence="1">
    <location>
        <begin position="490"/>
        <end position="513"/>
    </location>
</feature>
<dbReference type="HOGENOM" id="CLU_389453_0_0_1"/>